<dbReference type="Proteomes" id="UP000503129">
    <property type="component" value="Chromosome"/>
</dbReference>
<gene>
    <name evidence="2" type="ORF">DP114_23435</name>
</gene>
<dbReference type="InterPro" id="IPR004360">
    <property type="entry name" value="Glyas_Fos-R_dOase_dom"/>
</dbReference>
<sequence>MNQTLFHLAFPVTDIAQTKAYYVDGLGCTPGRENRNALILNLYGHQLVAHVTKEPLTPQRGIYPRHFGLIFTLEHDWEDLLARAQQRQLLFKEEAKHRFVGSALEHRTFFLEDPFYNLMELKYYRYPEAIFGSAEYTQIGDAPAGSLLVGDCLRQSYA</sequence>
<dbReference type="AlphaFoldDB" id="A0A856MGV7"/>
<evidence type="ECO:0000259" key="1">
    <source>
        <dbReference type="Pfam" id="PF00903"/>
    </source>
</evidence>
<evidence type="ECO:0000313" key="3">
    <source>
        <dbReference type="Proteomes" id="UP000503129"/>
    </source>
</evidence>
<organism evidence="2 3">
    <name type="scientific">Brasilonema sennae CENA114</name>
    <dbReference type="NCBI Taxonomy" id="415709"/>
    <lineage>
        <taxon>Bacteria</taxon>
        <taxon>Bacillati</taxon>
        <taxon>Cyanobacteriota</taxon>
        <taxon>Cyanophyceae</taxon>
        <taxon>Nostocales</taxon>
        <taxon>Scytonemataceae</taxon>
        <taxon>Brasilonema</taxon>
        <taxon>Bromeliae group (in: Brasilonema)</taxon>
    </lineage>
</organism>
<name>A0A856MGV7_9CYAN</name>
<dbReference type="PANTHER" id="PTHR39434">
    <property type="match status" value="1"/>
</dbReference>
<dbReference type="KEGG" id="bsen:DP114_23435"/>
<protein>
    <submittedName>
        <fullName evidence="2">Glyoxalase</fullName>
    </submittedName>
</protein>
<evidence type="ECO:0000313" key="2">
    <source>
        <dbReference type="EMBL" id="QDL10453.1"/>
    </source>
</evidence>
<dbReference type="RefSeq" id="WP_169264714.1">
    <property type="nucleotide sequence ID" value="NZ_CAWOXK010000001.1"/>
</dbReference>
<dbReference type="Pfam" id="PF00903">
    <property type="entry name" value="Glyoxalase"/>
    <property type="match status" value="1"/>
</dbReference>
<keyword evidence="3" id="KW-1185">Reference proteome</keyword>
<dbReference type="Gene3D" id="3.10.180.10">
    <property type="entry name" value="2,3-Dihydroxybiphenyl 1,2-Dioxygenase, domain 1"/>
    <property type="match status" value="1"/>
</dbReference>
<feature type="domain" description="Glyoxalase/fosfomycin resistance/dioxygenase" evidence="1">
    <location>
        <begin position="5"/>
        <end position="121"/>
    </location>
</feature>
<dbReference type="InterPro" id="IPR029068">
    <property type="entry name" value="Glyas_Bleomycin-R_OHBP_Dase"/>
</dbReference>
<dbReference type="EMBL" id="CP030118">
    <property type="protein sequence ID" value="QDL10453.1"/>
    <property type="molecule type" value="Genomic_DNA"/>
</dbReference>
<reference evidence="2 3" key="1">
    <citation type="submission" date="2018-06" db="EMBL/GenBank/DDBJ databases">
        <title>Comparative genomics of Brasilonema spp. strains.</title>
        <authorList>
            <person name="Alvarenga D.O."/>
            <person name="Fiore M.F."/>
            <person name="Varani A.M."/>
        </authorList>
    </citation>
    <scope>NUCLEOTIDE SEQUENCE [LARGE SCALE GENOMIC DNA]</scope>
    <source>
        <strain evidence="2 3">CENA114</strain>
    </source>
</reference>
<dbReference type="PANTHER" id="PTHR39434:SF1">
    <property type="entry name" value="VOC DOMAIN-CONTAINING PROTEIN"/>
    <property type="match status" value="1"/>
</dbReference>
<accession>A0A856MGV7</accession>
<dbReference type="SUPFAM" id="SSF54593">
    <property type="entry name" value="Glyoxalase/Bleomycin resistance protein/Dihydroxybiphenyl dioxygenase"/>
    <property type="match status" value="1"/>
</dbReference>
<proteinExistence type="predicted"/>